<protein>
    <submittedName>
        <fullName evidence="1">Uncharacterized protein</fullName>
    </submittedName>
</protein>
<comment type="caution">
    <text evidence="1">The sequence shown here is derived from an EMBL/GenBank/DDBJ whole genome shotgun (WGS) entry which is preliminary data.</text>
</comment>
<evidence type="ECO:0000313" key="2">
    <source>
        <dbReference type="Proteomes" id="UP000018958"/>
    </source>
</evidence>
<reference evidence="1 2" key="1">
    <citation type="submission" date="2013-11" db="EMBL/GenBank/DDBJ databases">
        <title>The Genome Sequence of Phytophthora parasitica CJ01A1.</title>
        <authorList>
            <consortium name="The Broad Institute Genomics Platform"/>
            <person name="Russ C."/>
            <person name="Tyler B."/>
            <person name="Panabieres F."/>
            <person name="Shan W."/>
            <person name="Tripathy S."/>
            <person name="Grunwald N."/>
            <person name="Machado M."/>
            <person name="Johnson C.S."/>
            <person name="Walker B."/>
            <person name="Young S.K."/>
            <person name="Zeng Q."/>
            <person name="Gargeya S."/>
            <person name="Fitzgerald M."/>
            <person name="Haas B."/>
            <person name="Abouelleil A."/>
            <person name="Allen A.W."/>
            <person name="Alvarado L."/>
            <person name="Arachchi H.M."/>
            <person name="Berlin A.M."/>
            <person name="Chapman S.B."/>
            <person name="Gainer-Dewar J."/>
            <person name="Goldberg J."/>
            <person name="Griggs A."/>
            <person name="Gujja S."/>
            <person name="Hansen M."/>
            <person name="Howarth C."/>
            <person name="Imamovic A."/>
            <person name="Ireland A."/>
            <person name="Larimer J."/>
            <person name="McCowan C."/>
            <person name="Murphy C."/>
            <person name="Pearson M."/>
            <person name="Poon T.W."/>
            <person name="Priest M."/>
            <person name="Roberts A."/>
            <person name="Saif S."/>
            <person name="Shea T."/>
            <person name="Sisk P."/>
            <person name="Sykes S."/>
            <person name="Wortman J."/>
            <person name="Nusbaum C."/>
            <person name="Birren B."/>
        </authorList>
    </citation>
    <scope>NUCLEOTIDE SEQUENCE [LARGE SCALE GENOMIC DNA]</scope>
    <source>
        <strain evidence="1 2">CJ01A1</strain>
    </source>
</reference>
<gene>
    <name evidence="1" type="ORF">F441_22555</name>
</gene>
<sequence length="61" mass="6637">MVAGGPDVDAATYKFDQSAGCDISGDEITNGVMKFTVNVLHVITETQIQKLRKLSVDFMET</sequence>
<dbReference type="AlphaFoldDB" id="W2VRK7"/>
<dbReference type="Proteomes" id="UP000018958">
    <property type="component" value="Unassembled WGS sequence"/>
</dbReference>
<proteinExistence type="predicted"/>
<accession>W2VRK7</accession>
<name>W2VRK7_PHYNI</name>
<evidence type="ECO:0000313" key="1">
    <source>
        <dbReference type="EMBL" id="ETP00024.1"/>
    </source>
</evidence>
<dbReference type="EMBL" id="ANIX01004810">
    <property type="protein sequence ID" value="ETP00024.1"/>
    <property type="molecule type" value="Genomic_DNA"/>
</dbReference>
<organism evidence="1 2">
    <name type="scientific">Phytophthora nicotianae CJ01A1</name>
    <dbReference type="NCBI Taxonomy" id="1317063"/>
    <lineage>
        <taxon>Eukaryota</taxon>
        <taxon>Sar</taxon>
        <taxon>Stramenopiles</taxon>
        <taxon>Oomycota</taxon>
        <taxon>Peronosporomycetes</taxon>
        <taxon>Peronosporales</taxon>
        <taxon>Peronosporaceae</taxon>
        <taxon>Phytophthora</taxon>
    </lineage>
</organism>